<dbReference type="SUPFAM" id="SSF53335">
    <property type="entry name" value="S-adenosyl-L-methionine-dependent methyltransferases"/>
    <property type="match status" value="1"/>
</dbReference>
<dbReference type="Gene3D" id="1.10.940.10">
    <property type="entry name" value="NusB-like"/>
    <property type="match status" value="1"/>
</dbReference>
<comment type="subcellular location">
    <subcellularLocation>
        <location evidence="2">Cytoplasm</location>
    </subcellularLocation>
</comment>
<dbReference type="AlphaFoldDB" id="A0A7W8D0D4"/>
<dbReference type="PROSITE" id="PS51686">
    <property type="entry name" value="SAM_MT_RSMB_NOP"/>
    <property type="match status" value="1"/>
</dbReference>
<accession>A0A7W8D0D4</accession>
<feature type="binding site" evidence="13">
    <location>
        <position position="261"/>
    </location>
    <ligand>
        <name>S-adenosyl-L-methionine</name>
        <dbReference type="ChEBI" id="CHEBI:59789"/>
    </ligand>
</feature>
<evidence type="ECO:0000256" key="6">
    <source>
        <dbReference type="ARBA" id="ARBA00022603"/>
    </source>
</evidence>
<dbReference type="RefSeq" id="WP_183328975.1">
    <property type="nucleotide sequence ID" value="NZ_JACHHK010000007.1"/>
</dbReference>
<dbReference type="GO" id="GO:0003723">
    <property type="term" value="F:RNA binding"/>
    <property type="evidence" value="ECO:0007669"/>
    <property type="project" value="UniProtKB-UniRule"/>
</dbReference>
<dbReference type="InterPro" id="IPR001678">
    <property type="entry name" value="MeTrfase_RsmB-F_NOP2_dom"/>
</dbReference>
<dbReference type="InterPro" id="IPR049560">
    <property type="entry name" value="MeTrfase_RsmB-F_NOP2_cat"/>
</dbReference>
<evidence type="ECO:0000313" key="16">
    <source>
        <dbReference type="Proteomes" id="UP000539953"/>
    </source>
</evidence>
<sequence length="406" mass="45927">MRQWIYQALCAIVLDGQYSNLYIRKHLNELDQKDQALATRIVYGTLQNLLFCEALWQPYVKRVQPKLGVLLSMSAYQLYFLDAVPAYAVIDEAVNIARKTAPKSAGFINAVLRKVDRREFRMPDDPIEALSLKSSVPLWLIRLWTAQYGAKKAEQCTMATTAILPVYVRRNPLRISKAAFENAPHIQRIGDDWIYIGHDLASDLLYQEGKLTVQETGSYQISQFVGPKAGDRILDACAAPGTKTTAMAECMNDQGWIDALDLHAHRVKLIQKDCRRLHLACIHPRVMDACAIDDLGLYDRILCDVPCTGFGVMARKPDIKCRLKPENIDEILPVQKAILSSCSQHLKAGGTLVYSTCTINKKENERQIESFLDAHPDFRLEAMQTLFPDQQHDGFFMARLKRVASK</sequence>
<evidence type="ECO:0000256" key="12">
    <source>
        <dbReference type="ARBA" id="ARBA00047283"/>
    </source>
</evidence>
<dbReference type="InterPro" id="IPR029063">
    <property type="entry name" value="SAM-dependent_MTases_sf"/>
</dbReference>
<keyword evidence="16" id="KW-1185">Reference proteome</keyword>
<feature type="binding site" evidence="13">
    <location>
        <position position="288"/>
    </location>
    <ligand>
        <name>S-adenosyl-L-methionine</name>
        <dbReference type="ChEBI" id="CHEBI:59789"/>
    </ligand>
</feature>
<dbReference type="InterPro" id="IPR035926">
    <property type="entry name" value="NusB-like_sf"/>
</dbReference>
<comment type="catalytic activity">
    <reaction evidence="12">
        <text>cytidine(967) in 16S rRNA + S-adenosyl-L-methionine = 5-methylcytidine(967) in 16S rRNA + S-adenosyl-L-homocysteine + H(+)</text>
        <dbReference type="Rhea" id="RHEA:42748"/>
        <dbReference type="Rhea" id="RHEA-COMP:10219"/>
        <dbReference type="Rhea" id="RHEA-COMP:10220"/>
        <dbReference type="ChEBI" id="CHEBI:15378"/>
        <dbReference type="ChEBI" id="CHEBI:57856"/>
        <dbReference type="ChEBI" id="CHEBI:59789"/>
        <dbReference type="ChEBI" id="CHEBI:74483"/>
        <dbReference type="ChEBI" id="CHEBI:82748"/>
        <dbReference type="EC" id="2.1.1.176"/>
    </reaction>
</comment>
<proteinExistence type="inferred from homology"/>
<dbReference type="GO" id="GO:0005737">
    <property type="term" value="C:cytoplasm"/>
    <property type="evidence" value="ECO:0007669"/>
    <property type="project" value="UniProtKB-SubCell"/>
</dbReference>
<dbReference type="PRINTS" id="PR02008">
    <property type="entry name" value="RCMTFAMILY"/>
</dbReference>
<dbReference type="PANTHER" id="PTHR22807:SF53">
    <property type="entry name" value="RIBOSOMAL RNA SMALL SUBUNIT METHYLTRANSFERASE B-RELATED"/>
    <property type="match status" value="1"/>
</dbReference>
<evidence type="ECO:0000256" key="5">
    <source>
        <dbReference type="ARBA" id="ARBA00022552"/>
    </source>
</evidence>
<dbReference type="GO" id="GO:0008649">
    <property type="term" value="F:rRNA methyltransferase activity"/>
    <property type="evidence" value="ECO:0007669"/>
    <property type="project" value="InterPro"/>
</dbReference>
<comment type="caution">
    <text evidence="13">Lacks conserved residue(s) required for the propagation of feature annotation.</text>
</comment>
<comment type="function">
    <text evidence="1">Specifically methylates the cytosine at position 967 (m5C967) of 16S rRNA.</text>
</comment>
<keyword evidence="5" id="KW-0698">rRNA processing</keyword>
<keyword evidence="4" id="KW-0963">Cytoplasm</keyword>
<dbReference type="Gene3D" id="3.40.50.150">
    <property type="entry name" value="Vaccinia Virus protein VP39"/>
    <property type="match status" value="1"/>
</dbReference>
<evidence type="ECO:0000256" key="2">
    <source>
        <dbReference type="ARBA" id="ARBA00004496"/>
    </source>
</evidence>
<evidence type="ECO:0000256" key="7">
    <source>
        <dbReference type="ARBA" id="ARBA00022679"/>
    </source>
</evidence>
<comment type="similarity">
    <text evidence="13">Belongs to the class I-like SAM-binding methyltransferase superfamily. RsmB/NOP family.</text>
</comment>
<dbReference type="InterPro" id="IPR004573">
    <property type="entry name" value="rRNA_ssu_MeTfrase_B"/>
</dbReference>
<feature type="domain" description="SAM-dependent MTase RsmB/NOP-type" evidence="14">
    <location>
        <begin position="139"/>
        <end position="406"/>
    </location>
</feature>
<evidence type="ECO:0000256" key="11">
    <source>
        <dbReference type="ARBA" id="ARBA00031088"/>
    </source>
</evidence>
<gene>
    <name evidence="15" type="ORF">HNQ47_001718</name>
</gene>
<dbReference type="EC" id="2.1.1.176" evidence="3"/>
<keyword evidence="6 13" id="KW-0489">Methyltransferase</keyword>
<reference evidence="15 16" key="1">
    <citation type="submission" date="2020-08" db="EMBL/GenBank/DDBJ databases">
        <title>Genomic Encyclopedia of Type Strains, Phase IV (KMG-IV): sequencing the most valuable type-strain genomes for metagenomic binning, comparative biology and taxonomic classification.</title>
        <authorList>
            <person name="Goeker M."/>
        </authorList>
    </citation>
    <scope>NUCLEOTIDE SEQUENCE [LARGE SCALE GENOMIC DNA]</scope>
    <source>
        <strain evidence="15 16">DSM 25799</strain>
    </source>
</reference>
<dbReference type="PANTHER" id="PTHR22807">
    <property type="entry name" value="NOP2 YEAST -RELATED NOL1/NOP2/FMU SUN DOMAIN-CONTAINING"/>
    <property type="match status" value="1"/>
</dbReference>
<dbReference type="NCBIfam" id="TIGR00563">
    <property type="entry name" value="rsmB"/>
    <property type="match status" value="1"/>
</dbReference>
<keyword evidence="7 13" id="KW-0808">Transferase</keyword>
<organism evidence="15 16">
    <name type="scientific">Catenisphaera adipataccumulans</name>
    <dbReference type="NCBI Taxonomy" id="700500"/>
    <lineage>
        <taxon>Bacteria</taxon>
        <taxon>Bacillati</taxon>
        <taxon>Bacillota</taxon>
        <taxon>Erysipelotrichia</taxon>
        <taxon>Erysipelotrichales</taxon>
        <taxon>Erysipelotrichaceae</taxon>
        <taxon>Catenisphaera</taxon>
    </lineage>
</organism>
<dbReference type="InterPro" id="IPR023267">
    <property type="entry name" value="RCMT"/>
</dbReference>
<keyword evidence="9 13" id="KW-0694">RNA-binding</keyword>
<dbReference type="NCBIfam" id="NF011494">
    <property type="entry name" value="PRK14902.1"/>
    <property type="match status" value="1"/>
</dbReference>
<dbReference type="GO" id="GO:0006355">
    <property type="term" value="P:regulation of DNA-templated transcription"/>
    <property type="evidence" value="ECO:0007669"/>
    <property type="project" value="InterPro"/>
</dbReference>
<feature type="binding site" evidence="13">
    <location>
        <position position="304"/>
    </location>
    <ligand>
        <name>S-adenosyl-L-methionine</name>
        <dbReference type="ChEBI" id="CHEBI:59789"/>
    </ligand>
</feature>
<dbReference type="EMBL" id="JACHHK010000007">
    <property type="protein sequence ID" value="MBB5183679.1"/>
    <property type="molecule type" value="Genomic_DNA"/>
</dbReference>
<dbReference type="SUPFAM" id="SSF48013">
    <property type="entry name" value="NusB-like"/>
    <property type="match status" value="1"/>
</dbReference>
<evidence type="ECO:0000256" key="1">
    <source>
        <dbReference type="ARBA" id="ARBA00002724"/>
    </source>
</evidence>
<dbReference type="Pfam" id="PF01029">
    <property type="entry name" value="NusB"/>
    <property type="match status" value="1"/>
</dbReference>
<dbReference type="InterPro" id="IPR006027">
    <property type="entry name" value="NusB_RsmB_TIM44"/>
</dbReference>
<evidence type="ECO:0000256" key="3">
    <source>
        <dbReference type="ARBA" id="ARBA00012140"/>
    </source>
</evidence>
<evidence type="ECO:0000256" key="13">
    <source>
        <dbReference type="PROSITE-ProRule" id="PRU01023"/>
    </source>
</evidence>
<evidence type="ECO:0000256" key="8">
    <source>
        <dbReference type="ARBA" id="ARBA00022691"/>
    </source>
</evidence>
<dbReference type="Pfam" id="PF01189">
    <property type="entry name" value="Methyltr_RsmB-F"/>
    <property type="match status" value="1"/>
</dbReference>
<feature type="active site" description="Nucleophile" evidence="13">
    <location>
        <position position="357"/>
    </location>
</feature>
<evidence type="ECO:0000259" key="14">
    <source>
        <dbReference type="PROSITE" id="PS51686"/>
    </source>
</evidence>
<name>A0A7W8D0D4_9FIRM</name>
<evidence type="ECO:0000256" key="4">
    <source>
        <dbReference type="ARBA" id="ARBA00022490"/>
    </source>
</evidence>
<comment type="caution">
    <text evidence="15">The sequence shown here is derived from an EMBL/GenBank/DDBJ whole genome shotgun (WGS) entry which is preliminary data.</text>
</comment>
<protein>
    <recommendedName>
        <fullName evidence="3">16S rRNA (cytosine(967)-C(5))-methyltransferase</fullName>
        <ecNumber evidence="3">2.1.1.176</ecNumber>
    </recommendedName>
    <alternativeName>
        <fullName evidence="10">16S rRNA m5C967 methyltransferase</fullName>
    </alternativeName>
    <alternativeName>
        <fullName evidence="11">rRNA (cytosine-C(5)-)-methyltransferase RsmB</fullName>
    </alternativeName>
</protein>
<evidence type="ECO:0000313" key="15">
    <source>
        <dbReference type="EMBL" id="MBB5183679.1"/>
    </source>
</evidence>
<evidence type="ECO:0000256" key="9">
    <source>
        <dbReference type="ARBA" id="ARBA00022884"/>
    </source>
</evidence>
<dbReference type="Proteomes" id="UP000539953">
    <property type="component" value="Unassembled WGS sequence"/>
</dbReference>
<keyword evidence="8 13" id="KW-0949">S-adenosyl-L-methionine</keyword>
<evidence type="ECO:0000256" key="10">
    <source>
        <dbReference type="ARBA" id="ARBA00030399"/>
    </source>
</evidence>
<dbReference type="CDD" id="cd02440">
    <property type="entry name" value="AdoMet_MTases"/>
    <property type="match status" value="1"/>
</dbReference>